<name>J9GV50_9ZZZZ</name>
<sequence>MGGAEHQKGEHGDDQTGGLQGVGAHEGCGAAFLGVTPDKEEGEGYRQWVGYTYRAGNELLKYEADKVEAGGSSCEFAQQEEEGADAVGMGAETQTKVGVDAGQVQPVVEWEEEKGHGKVAETETGAHLEVGHACGTHPAGYGDEGDTRHAGADHAECYHPPGGTAPGAEEGVVVVLFCSLGCNPQQQEKIGC</sequence>
<dbReference type="AlphaFoldDB" id="J9GV50"/>
<proteinExistence type="predicted"/>
<gene>
    <name evidence="2" type="ORF">EVA_05138</name>
</gene>
<dbReference type="EMBL" id="AMCI01001071">
    <property type="protein sequence ID" value="EJX06753.1"/>
    <property type="molecule type" value="Genomic_DNA"/>
</dbReference>
<reference evidence="2" key="1">
    <citation type="journal article" date="2012" name="PLoS ONE">
        <title>Gene sets for utilization of primary and secondary nutrition supplies in the distal gut of endangered iberian lynx.</title>
        <authorList>
            <person name="Alcaide M."/>
            <person name="Messina E."/>
            <person name="Richter M."/>
            <person name="Bargiela R."/>
            <person name="Peplies J."/>
            <person name="Huws S.A."/>
            <person name="Newbold C.J."/>
            <person name="Golyshin P.N."/>
            <person name="Simon M.A."/>
            <person name="Lopez G."/>
            <person name="Yakimov M.M."/>
            <person name="Ferrer M."/>
        </authorList>
    </citation>
    <scope>NUCLEOTIDE SEQUENCE</scope>
</reference>
<feature type="compositionally biased region" description="Basic and acidic residues" evidence="1">
    <location>
        <begin position="1"/>
        <end position="14"/>
    </location>
</feature>
<evidence type="ECO:0000256" key="1">
    <source>
        <dbReference type="SAM" id="MobiDB-lite"/>
    </source>
</evidence>
<organism evidence="2">
    <name type="scientific">gut metagenome</name>
    <dbReference type="NCBI Taxonomy" id="749906"/>
    <lineage>
        <taxon>unclassified sequences</taxon>
        <taxon>metagenomes</taxon>
        <taxon>organismal metagenomes</taxon>
    </lineage>
</organism>
<evidence type="ECO:0000313" key="2">
    <source>
        <dbReference type="EMBL" id="EJX06753.1"/>
    </source>
</evidence>
<comment type="caution">
    <text evidence="2">The sequence shown here is derived from an EMBL/GenBank/DDBJ whole genome shotgun (WGS) entry which is preliminary data.</text>
</comment>
<protein>
    <submittedName>
        <fullName evidence="2">Uncharacterized protein</fullName>
    </submittedName>
</protein>
<feature type="region of interest" description="Disordered" evidence="1">
    <location>
        <begin position="1"/>
        <end position="23"/>
    </location>
</feature>
<accession>J9GV50</accession>